<feature type="transmembrane region" description="Helical" evidence="8">
    <location>
        <begin position="280"/>
        <end position="303"/>
    </location>
</feature>
<reference evidence="9 10" key="1">
    <citation type="submission" date="2023-10" db="EMBL/GenBank/DDBJ databases">
        <title>Characteristics and mechanism of a salt-tolerant marine origin heterotrophic nitrifying- aerobic denitrifying bacteria Marinobacter xestospongiae HN1.</title>
        <authorList>
            <person name="Qi R."/>
        </authorList>
    </citation>
    <scope>NUCLEOTIDE SEQUENCE [LARGE SCALE GENOMIC DNA]</scope>
    <source>
        <strain evidence="9 10">HN1</strain>
    </source>
</reference>
<dbReference type="RefSeq" id="WP_316972594.1">
    <property type="nucleotide sequence ID" value="NZ_JAWIIJ010000002.1"/>
</dbReference>
<evidence type="ECO:0000256" key="1">
    <source>
        <dbReference type="ARBA" id="ARBA00004651"/>
    </source>
</evidence>
<keyword evidence="4" id="KW-1003">Cell membrane</keyword>
<comment type="similarity">
    <text evidence="2">Belongs to the BCCT transporter (TC 2.A.15) family.</text>
</comment>
<gene>
    <name evidence="9" type="ORF">RYS15_03395</name>
</gene>
<dbReference type="Proteomes" id="UP001269819">
    <property type="component" value="Unassembled WGS sequence"/>
</dbReference>
<keyword evidence="10" id="KW-1185">Reference proteome</keyword>
<dbReference type="InterPro" id="IPR000060">
    <property type="entry name" value="BCCT_transptr"/>
</dbReference>
<dbReference type="PANTHER" id="PTHR30047">
    <property type="entry name" value="HIGH-AFFINITY CHOLINE TRANSPORT PROTEIN-RELATED"/>
    <property type="match status" value="1"/>
</dbReference>
<feature type="transmembrane region" description="Helical" evidence="8">
    <location>
        <begin position="337"/>
        <end position="354"/>
    </location>
</feature>
<evidence type="ECO:0000256" key="8">
    <source>
        <dbReference type="SAM" id="Phobius"/>
    </source>
</evidence>
<evidence type="ECO:0000256" key="7">
    <source>
        <dbReference type="ARBA" id="ARBA00023136"/>
    </source>
</evidence>
<feature type="transmembrane region" description="Helical" evidence="8">
    <location>
        <begin position="419"/>
        <end position="438"/>
    </location>
</feature>
<keyword evidence="6 8" id="KW-1133">Transmembrane helix</keyword>
<evidence type="ECO:0000256" key="5">
    <source>
        <dbReference type="ARBA" id="ARBA00022692"/>
    </source>
</evidence>
<feature type="transmembrane region" description="Helical" evidence="8">
    <location>
        <begin position="242"/>
        <end position="268"/>
    </location>
</feature>
<organism evidence="9 10">
    <name type="scientific">Marinobacter xestospongiae</name>
    <dbReference type="NCBI Taxonomy" id="994319"/>
    <lineage>
        <taxon>Bacteria</taxon>
        <taxon>Pseudomonadati</taxon>
        <taxon>Pseudomonadota</taxon>
        <taxon>Gammaproteobacteria</taxon>
        <taxon>Pseudomonadales</taxon>
        <taxon>Marinobacteraceae</taxon>
        <taxon>Marinobacter</taxon>
    </lineage>
</organism>
<feature type="transmembrane region" description="Helical" evidence="8">
    <location>
        <begin position="366"/>
        <end position="385"/>
    </location>
</feature>
<evidence type="ECO:0000256" key="3">
    <source>
        <dbReference type="ARBA" id="ARBA00022448"/>
    </source>
</evidence>
<feature type="transmembrane region" description="Helical" evidence="8">
    <location>
        <begin position="110"/>
        <end position="129"/>
    </location>
</feature>
<proteinExistence type="inferred from homology"/>
<sequence length="529" mass="56938">MGDVVKDEYQTDYVVGQDNINPLGLDLHAPVFPIAAVLVVLFVVGTLIFPAESKELLDGAKWGAINTFDWFFLISANIFVVVCLALIFMPVGKIRLGGQDAKPEFSTMSWFAMLFAAGMGIGLMFWAVAEPVAYYTDWYGTPLGAEANSEEGARMAMGATMYHWGLHPWAIYAIVALSLAFFAFNKGMPLTIRSAFFPLLRDRVWGWPGHLIDILAVLATIFGLATSLGFGAQQAASGMDYLFGISSGIGVQMTIITGVTLVALLSVLRGLDGGVKVLSNLNMGLAALLLFFIIFAGPTMTIIETLWVTSSTYVANIVPLSNPFGREDETWFHGWTVFYWAWWISWSPFVGMFIARVSKGRTVREFVTAVLIIPTVITVFWMSAFGGSALDQIQNGIGSLAANGLTEVPLAMFQMLENLPLTAITSFIGIVLVLVFFVTSSDSGSLVIDSITAGGKTDAPTAQRVFWVIMEGAIAAALIFGGGADALGAIQATAITAGLPFTLILLAMTWGLLKGLTHERKLLASQGKL</sequence>
<feature type="transmembrane region" description="Helical" evidence="8">
    <location>
        <begin position="31"/>
        <end position="50"/>
    </location>
</feature>
<keyword evidence="3" id="KW-0813">Transport</keyword>
<dbReference type="InterPro" id="IPR018093">
    <property type="entry name" value="BCCT_CS"/>
</dbReference>
<evidence type="ECO:0000256" key="4">
    <source>
        <dbReference type="ARBA" id="ARBA00022475"/>
    </source>
</evidence>
<protein>
    <submittedName>
        <fullName evidence="9">BCCT family transporter</fullName>
    </submittedName>
</protein>
<keyword evidence="5 8" id="KW-0812">Transmembrane</keyword>
<feature type="transmembrane region" description="Helical" evidence="8">
    <location>
        <begin position="70"/>
        <end position="89"/>
    </location>
</feature>
<evidence type="ECO:0000256" key="2">
    <source>
        <dbReference type="ARBA" id="ARBA00005658"/>
    </source>
</evidence>
<feature type="transmembrane region" description="Helical" evidence="8">
    <location>
        <begin position="205"/>
        <end position="230"/>
    </location>
</feature>
<evidence type="ECO:0000256" key="6">
    <source>
        <dbReference type="ARBA" id="ARBA00022989"/>
    </source>
</evidence>
<dbReference type="PROSITE" id="PS01303">
    <property type="entry name" value="BCCT"/>
    <property type="match status" value="1"/>
</dbReference>
<dbReference type="EMBL" id="JAWIIJ010000002">
    <property type="protein sequence ID" value="MDV2077707.1"/>
    <property type="molecule type" value="Genomic_DNA"/>
</dbReference>
<comment type="caution">
    <text evidence="9">The sequence shown here is derived from an EMBL/GenBank/DDBJ whole genome shotgun (WGS) entry which is preliminary data.</text>
</comment>
<dbReference type="PANTHER" id="PTHR30047:SF7">
    <property type="entry name" value="HIGH-AFFINITY CHOLINE TRANSPORT PROTEIN"/>
    <property type="match status" value="1"/>
</dbReference>
<accession>A0ABU3VTX1</accession>
<dbReference type="Pfam" id="PF02028">
    <property type="entry name" value="BCCT"/>
    <property type="match status" value="1"/>
</dbReference>
<keyword evidence="7 8" id="KW-0472">Membrane</keyword>
<feature type="transmembrane region" description="Helical" evidence="8">
    <location>
        <begin position="490"/>
        <end position="513"/>
    </location>
</feature>
<dbReference type="NCBIfam" id="TIGR00842">
    <property type="entry name" value="bcct"/>
    <property type="match status" value="1"/>
</dbReference>
<feature type="transmembrane region" description="Helical" evidence="8">
    <location>
        <begin position="465"/>
        <end position="484"/>
    </location>
</feature>
<evidence type="ECO:0000313" key="10">
    <source>
        <dbReference type="Proteomes" id="UP001269819"/>
    </source>
</evidence>
<feature type="transmembrane region" description="Helical" evidence="8">
    <location>
        <begin position="166"/>
        <end position="184"/>
    </location>
</feature>
<comment type="subcellular location">
    <subcellularLocation>
        <location evidence="1">Cell membrane</location>
        <topology evidence="1">Multi-pass membrane protein</topology>
    </subcellularLocation>
</comment>
<name>A0ABU3VTX1_9GAMM</name>
<evidence type="ECO:0000313" key="9">
    <source>
        <dbReference type="EMBL" id="MDV2077707.1"/>
    </source>
</evidence>